<feature type="transmembrane region" description="Helical" evidence="10">
    <location>
        <begin position="118"/>
        <end position="140"/>
    </location>
</feature>
<feature type="transmembrane region" description="Helical" evidence="10">
    <location>
        <begin position="34"/>
        <end position="54"/>
    </location>
</feature>
<evidence type="ECO:0000313" key="13">
    <source>
        <dbReference type="EMBL" id="KCZ93782.1"/>
    </source>
</evidence>
<feature type="transmembrane region" description="Helical" evidence="10">
    <location>
        <begin position="88"/>
        <end position="106"/>
    </location>
</feature>
<comment type="similarity">
    <text evidence="2">Belongs to the CcmF/CycK/Ccl1/NrfE/CcsA family.</text>
</comment>
<feature type="transmembrane region" description="Helical" evidence="10">
    <location>
        <begin position="6"/>
        <end position="27"/>
    </location>
</feature>
<evidence type="ECO:0000259" key="12">
    <source>
        <dbReference type="Pfam" id="PF16327"/>
    </source>
</evidence>
<keyword evidence="5 10" id="KW-0812">Transmembrane</keyword>
<dbReference type="Pfam" id="PF16327">
    <property type="entry name" value="CcmF_C"/>
    <property type="match status" value="1"/>
</dbReference>
<feature type="transmembrane region" description="Helical" evidence="10">
    <location>
        <begin position="241"/>
        <end position="257"/>
    </location>
</feature>
<dbReference type="GO" id="GO:0020037">
    <property type="term" value="F:heme binding"/>
    <property type="evidence" value="ECO:0007669"/>
    <property type="project" value="InterPro"/>
</dbReference>
<evidence type="ECO:0000256" key="5">
    <source>
        <dbReference type="ARBA" id="ARBA00022692"/>
    </source>
</evidence>
<dbReference type="PANTHER" id="PTHR43653">
    <property type="entry name" value="CYTOCHROME C ASSEMBLY PROTEIN-RELATED"/>
    <property type="match status" value="1"/>
</dbReference>
<dbReference type="InterPro" id="IPR002541">
    <property type="entry name" value="Cyt_c_assembly"/>
</dbReference>
<dbReference type="GO" id="GO:0015232">
    <property type="term" value="F:heme transmembrane transporter activity"/>
    <property type="evidence" value="ECO:0007669"/>
    <property type="project" value="InterPro"/>
</dbReference>
<evidence type="ECO:0000256" key="9">
    <source>
        <dbReference type="ARBA" id="ARBA00037230"/>
    </source>
</evidence>
<evidence type="ECO:0000256" key="7">
    <source>
        <dbReference type="ARBA" id="ARBA00022989"/>
    </source>
</evidence>
<feature type="domain" description="Cytochrome c-type biogenesis protein CcmF C-terminal" evidence="12">
    <location>
        <begin position="310"/>
        <end position="622"/>
    </location>
</feature>
<sequence length="628" mass="67589">MIELGHLAAFLALAASLAQGVLGLTGARALAGRAALVAFAVMVLSFLTLVVAFARSDFSVALVANNSHTLKPMLYKIAGAWGNHEGSMALWCLVTMGFGAAGALWMRTGRETFEARALGVQGWLATGALGYLLFASSPYLRLDPAPLQGAGLNPILQDPALAFHPPMLYLGYVGYSFVFALAAAGLMEARIDRVWAKEARRWSLAAFIPLTLGIALGSYWAYYELGWGGWWFWDPVENASLMPWLLGAALLHSVAVTEKRGSFAAWTALLAVLAFLFSIMGAFLVRSGVLTSVHAFAVDPRRGLLLLGGLIAYGGFALGLFALRAPKLEGGKPWTILSREGALVVNNVVLVVAALTVLLGTLFPLIAEAAGRTISVGEPYFRLTFVPMLAALLAILPVVQAWSWGKADLSTLWKWAAGGVGLVVIFLLLGVGLWDIPLGAAFGLALAFWLIFGALWELRRRAVTLARVFRLPLRVWGMTLAHIGLGVFILGAVVETTQRYEATLALPAGGSGTVAGWHVTLHDVRAIEGPNWYADKADLTARKGSARAEMAPTKRYYPAARMPTTETAIHKTGTGDLYVALGDRRDVDGETRWVFRVYFNPLIDLVYLGVLLMGLGALFSVLPRRRKP</sequence>
<feature type="domain" description="Cytochrome c assembly protein" evidence="11">
    <location>
        <begin position="81"/>
        <end position="287"/>
    </location>
</feature>
<feature type="transmembrane region" description="Helical" evidence="10">
    <location>
        <begin position="379"/>
        <end position="399"/>
    </location>
</feature>
<feature type="transmembrane region" description="Helical" evidence="10">
    <location>
        <begin position="344"/>
        <end position="367"/>
    </location>
</feature>
<evidence type="ECO:0000256" key="6">
    <source>
        <dbReference type="ARBA" id="ARBA00022748"/>
    </source>
</evidence>
<accession>A0A059FT39</accession>
<proteinExistence type="inferred from homology"/>
<evidence type="ECO:0000256" key="4">
    <source>
        <dbReference type="ARBA" id="ARBA00022519"/>
    </source>
</evidence>
<feature type="transmembrane region" description="Helical" evidence="10">
    <location>
        <begin position="440"/>
        <end position="459"/>
    </location>
</feature>
<feature type="transmembrane region" description="Helical" evidence="10">
    <location>
        <begin position="411"/>
        <end position="434"/>
    </location>
</feature>
<feature type="transmembrane region" description="Helical" evidence="10">
    <location>
        <begin position="304"/>
        <end position="323"/>
    </location>
</feature>
<dbReference type="STRING" id="1280950.HJO_00360"/>
<dbReference type="InterPro" id="IPR003567">
    <property type="entry name" value="Cyt_c_biogenesis"/>
</dbReference>
<evidence type="ECO:0000259" key="11">
    <source>
        <dbReference type="Pfam" id="PF01578"/>
    </source>
</evidence>
<dbReference type="eggNOG" id="COG1138">
    <property type="taxonomic scope" value="Bacteria"/>
</dbReference>
<evidence type="ECO:0000313" key="14">
    <source>
        <dbReference type="Proteomes" id="UP000025171"/>
    </source>
</evidence>
<feature type="transmembrane region" description="Helical" evidence="10">
    <location>
        <begin position="201"/>
        <end position="221"/>
    </location>
</feature>
<dbReference type="EMBL" id="ARYK01000001">
    <property type="protein sequence ID" value="KCZ93782.1"/>
    <property type="molecule type" value="Genomic_DNA"/>
</dbReference>
<dbReference type="PRINTS" id="PR01410">
    <property type="entry name" value="CCBIOGENESIS"/>
</dbReference>
<dbReference type="AlphaFoldDB" id="A0A059FT39"/>
<comment type="subcellular location">
    <subcellularLocation>
        <location evidence="1">Cell inner membrane</location>
        <topology evidence="1">Multi-pass membrane protein</topology>
    </subcellularLocation>
</comment>
<keyword evidence="8 10" id="KW-0472">Membrane</keyword>
<dbReference type="PRINTS" id="PR01411">
    <property type="entry name" value="CCMFBIOGNSIS"/>
</dbReference>
<evidence type="ECO:0000256" key="2">
    <source>
        <dbReference type="ARBA" id="ARBA00009186"/>
    </source>
</evidence>
<name>A0A059FT39_9PROT</name>
<feature type="transmembrane region" description="Helical" evidence="10">
    <location>
        <begin position="264"/>
        <end position="284"/>
    </location>
</feature>
<dbReference type="RefSeq" id="WP_035612410.1">
    <property type="nucleotide sequence ID" value="NZ_ARYK01000001.1"/>
</dbReference>
<keyword evidence="4" id="KW-0997">Cell inner membrane</keyword>
<comment type="function">
    <text evidence="9">Required for the biogenesis of c-type cytochromes. Possible subunit of a heme lyase.</text>
</comment>
<keyword evidence="14" id="KW-1185">Reference proteome</keyword>
<dbReference type="Pfam" id="PF01578">
    <property type="entry name" value="Cytochrom_C_asm"/>
    <property type="match status" value="1"/>
</dbReference>
<dbReference type="GO" id="GO:0017004">
    <property type="term" value="P:cytochrome complex assembly"/>
    <property type="evidence" value="ECO:0007669"/>
    <property type="project" value="UniProtKB-KW"/>
</dbReference>
<dbReference type="GO" id="GO:0005886">
    <property type="term" value="C:plasma membrane"/>
    <property type="evidence" value="ECO:0007669"/>
    <property type="project" value="UniProtKB-SubCell"/>
</dbReference>
<feature type="transmembrane region" description="Helical" evidence="10">
    <location>
        <begin position="471"/>
        <end position="494"/>
    </location>
</feature>
<dbReference type="InterPro" id="IPR032523">
    <property type="entry name" value="CcmF_C"/>
</dbReference>
<feature type="transmembrane region" description="Helical" evidence="10">
    <location>
        <begin position="605"/>
        <end position="622"/>
    </location>
</feature>
<protein>
    <submittedName>
        <fullName evidence="13">Cytochrome c-type biogenesis protein CcmF</fullName>
    </submittedName>
</protein>
<gene>
    <name evidence="13" type="ORF">HJO_00360</name>
</gene>
<organism evidence="13 14">
    <name type="scientific">Hyphomonas johnsonii MHS-2</name>
    <dbReference type="NCBI Taxonomy" id="1280950"/>
    <lineage>
        <taxon>Bacteria</taxon>
        <taxon>Pseudomonadati</taxon>
        <taxon>Pseudomonadota</taxon>
        <taxon>Alphaproteobacteria</taxon>
        <taxon>Hyphomonadales</taxon>
        <taxon>Hyphomonadaceae</taxon>
        <taxon>Hyphomonas</taxon>
    </lineage>
</organism>
<evidence type="ECO:0000256" key="1">
    <source>
        <dbReference type="ARBA" id="ARBA00004429"/>
    </source>
</evidence>
<evidence type="ECO:0000256" key="3">
    <source>
        <dbReference type="ARBA" id="ARBA00022475"/>
    </source>
</evidence>
<dbReference type="InterPro" id="IPR003568">
    <property type="entry name" value="Cyt_c_biogenesis_CcmF"/>
</dbReference>
<dbReference type="PATRIC" id="fig|1280950.3.peg.73"/>
<dbReference type="Proteomes" id="UP000025171">
    <property type="component" value="Unassembled WGS sequence"/>
</dbReference>
<comment type="caution">
    <text evidence="13">The sequence shown here is derived from an EMBL/GenBank/DDBJ whole genome shotgun (WGS) entry which is preliminary data.</text>
</comment>
<keyword evidence="3" id="KW-1003">Cell membrane</keyword>
<keyword evidence="7 10" id="KW-1133">Transmembrane helix</keyword>
<feature type="transmembrane region" description="Helical" evidence="10">
    <location>
        <begin position="169"/>
        <end position="189"/>
    </location>
</feature>
<dbReference type="PANTHER" id="PTHR43653:SF1">
    <property type="entry name" value="CYTOCHROME C-TYPE BIOGENESIS PROTEIN CCMF"/>
    <property type="match status" value="1"/>
</dbReference>
<evidence type="ECO:0000256" key="8">
    <source>
        <dbReference type="ARBA" id="ARBA00023136"/>
    </source>
</evidence>
<evidence type="ECO:0000256" key="10">
    <source>
        <dbReference type="SAM" id="Phobius"/>
    </source>
</evidence>
<dbReference type="OrthoDB" id="9761451at2"/>
<keyword evidence="6" id="KW-0201">Cytochrome c-type biogenesis</keyword>
<reference evidence="13 14" key="1">
    <citation type="journal article" date="2014" name="Antonie Van Leeuwenhoek">
        <title>Hyphomonas beringensis sp. nov. and Hyphomonas chukchiensis sp. nov., isolated from surface seawater of the Bering Sea and Chukchi Sea.</title>
        <authorList>
            <person name="Li C."/>
            <person name="Lai Q."/>
            <person name="Li G."/>
            <person name="Dong C."/>
            <person name="Wang J."/>
            <person name="Liao Y."/>
            <person name="Shao Z."/>
        </authorList>
    </citation>
    <scope>NUCLEOTIDE SEQUENCE [LARGE SCALE GENOMIC DNA]</scope>
    <source>
        <strain evidence="13 14">MHS-2</strain>
    </source>
</reference>